<dbReference type="Proteomes" id="UP001054945">
    <property type="component" value="Unassembled WGS sequence"/>
</dbReference>
<evidence type="ECO:0000256" key="1">
    <source>
        <dbReference type="SAM" id="MobiDB-lite"/>
    </source>
</evidence>
<feature type="region of interest" description="Disordered" evidence="1">
    <location>
        <begin position="58"/>
        <end position="95"/>
    </location>
</feature>
<gene>
    <name evidence="2" type="ORF">CEXT_72271</name>
</gene>
<dbReference type="EMBL" id="BPLR01019388">
    <property type="protein sequence ID" value="GIX67267.1"/>
    <property type="molecule type" value="Genomic_DNA"/>
</dbReference>
<feature type="region of interest" description="Disordered" evidence="1">
    <location>
        <begin position="1"/>
        <end position="29"/>
    </location>
</feature>
<keyword evidence="3" id="KW-1185">Reference proteome</keyword>
<name>A0AAV4M476_CAEEX</name>
<accession>A0AAV4M476</accession>
<evidence type="ECO:0000313" key="3">
    <source>
        <dbReference type="Proteomes" id="UP001054945"/>
    </source>
</evidence>
<proteinExistence type="predicted"/>
<dbReference type="AlphaFoldDB" id="A0AAV4M476"/>
<sequence length="95" mass="10941">MRDVSQQIKRRKKNPLRNLQRASHEDNSDSKLFLVPEITPVISCDFHSCTFTCAFEKRRESESRGTPGNVTLGRALQHAHQLQLKKRKANTPVRT</sequence>
<comment type="caution">
    <text evidence="2">The sequence shown here is derived from an EMBL/GenBank/DDBJ whole genome shotgun (WGS) entry which is preliminary data.</text>
</comment>
<organism evidence="2 3">
    <name type="scientific">Caerostris extrusa</name>
    <name type="common">Bark spider</name>
    <name type="synonym">Caerostris bankana</name>
    <dbReference type="NCBI Taxonomy" id="172846"/>
    <lineage>
        <taxon>Eukaryota</taxon>
        <taxon>Metazoa</taxon>
        <taxon>Ecdysozoa</taxon>
        <taxon>Arthropoda</taxon>
        <taxon>Chelicerata</taxon>
        <taxon>Arachnida</taxon>
        <taxon>Araneae</taxon>
        <taxon>Araneomorphae</taxon>
        <taxon>Entelegynae</taxon>
        <taxon>Araneoidea</taxon>
        <taxon>Araneidae</taxon>
        <taxon>Caerostris</taxon>
    </lineage>
</organism>
<evidence type="ECO:0000313" key="2">
    <source>
        <dbReference type="EMBL" id="GIX67267.1"/>
    </source>
</evidence>
<protein>
    <submittedName>
        <fullName evidence="2">Uncharacterized protein</fullName>
    </submittedName>
</protein>
<reference evidence="2 3" key="1">
    <citation type="submission" date="2021-06" db="EMBL/GenBank/DDBJ databases">
        <title>Caerostris extrusa draft genome.</title>
        <authorList>
            <person name="Kono N."/>
            <person name="Arakawa K."/>
        </authorList>
    </citation>
    <scope>NUCLEOTIDE SEQUENCE [LARGE SCALE GENOMIC DNA]</scope>
</reference>